<reference evidence="9 10" key="1">
    <citation type="submission" date="2018-08" db="EMBL/GenBank/DDBJ databases">
        <title>A genome reference for cultivated species of the human gut microbiota.</title>
        <authorList>
            <person name="Zou Y."/>
            <person name="Xue W."/>
            <person name="Luo G."/>
        </authorList>
    </citation>
    <scope>NUCLEOTIDE SEQUENCE [LARGE SCALE GENOMIC DNA]</scope>
    <source>
        <strain evidence="9 10">TF11-11</strain>
    </source>
</reference>
<dbReference type="InterPro" id="IPR024935">
    <property type="entry name" value="Rubredoxin_dom"/>
</dbReference>
<dbReference type="SMART" id="SM00903">
    <property type="entry name" value="Flavin_Reduct"/>
    <property type="match status" value="1"/>
</dbReference>
<accession>A0A3E4MLQ8</accession>
<keyword evidence="2" id="KW-0813">Transport</keyword>
<organism evidence="9 10">
    <name type="scientific">Dorea formicigenerans</name>
    <dbReference type="NCBI Taxonomy" id="39486"/>
    <lineage>
        <taxon>Bacteria</taxon>
        <taxon>Bacillati</taxon>
        <taxon>Bacillota</taxon>
        <taxon>Clostridia</taxon>
        <taxon>Lachnospirales</taxon>
        <taxon>Lachnospiraceae</taxon>
        <taxon>Dorea</taxon>
    </lineage>
</organism>
<evidence type="ECO:0000256" key="3">
    <source>
        <dbReference type="ARBA" id="ARBA00022723"/>
    </source>
</evidence>
<dbReference type="InterPro" id="IPR050268">
    <property type="entry name" value="NADH-dep_flavin_reductase"/>
</dbReference>
<feature type="domain" description="Rubredoxin-like" evidence="8">
    <location>
        <begin position="188"/>
        <end position="228"/>
    </location>
</feature>
<dbReference type="GO" id="GO:0010181">
    <property type="term" value="F:FMN binding"/>
    <property type="evidence" value="ECO:0007669"/>
    <property type="project" value="InterPro"/>
</dbReference>
<comment type="cofactor">
    <cofactor evidence="1">
        <name>Fe(3+)</name>
        <dbReference type="ChEBI" id="CHEBI:29034"/>
    </cofactor>
</comment>
<comment type="caution">
    <text evidence="9">The sequence shown here is derived from an EMBL/GenBank/DDBJ whole genome shotgun (WGS) entry which is preliminary data.</text>
</comment>
<evidence type="ECO:0000313" key="10">
    <source>
        <dbReference type="Proteomes" id="UP000261208"/>
    </source>
</evidence>
<dbReference type="Proteomes" id="UP000261208">
    <property type="component" value="Unassembled WGS sequence"/>
</dbReference>
<dbReference type="PROSITE" id="PS50903">
    <property type="entry name" value="RUBREDOXIN_LIKE"/>
    <property type="match status" value="1"/>
</dbReference>
<dbReference type="InterPro" id="IPR012349">
    <property type="entry name" value="Split_barrel_FMN-bd"/>
</dbReference>
<dbReference type="SUPFAM" id="SSF57802">
    <property type="entry name" value="Rubredoxin-like"/>
    <property type="match status" value="1"/>
</dbReference>
<protein>
    <submittedName>
        <fullName evidence="9">Flavin reductase</fullName>
    </submittedName>
</protein>
<dbReference type="SUPFAM" id="SSF50475">
    <property type="entry name" value="FMN-binding split barrel"/>
    <property type="match status" value="1"/>
</dbReference>
<evidence type="ECO:0000256" key="4">
    <source>
        <dbReference type="ARBA" id="ARBA00022982"/>
    </source>
</evidence>
<keyword evidence="4" id="KW-0249">Electron transport</keyword>
<proteinExistence type="predicted"/>
<evidence type="ECO:0000256" key="6">
    <source>
        <dbReference type="ARBA" id="ARBA00023004"/>
    </source>
</evidence>
<dbReference type="GO" id="GO:0042602">
    <property type="term" value="F:riboflavin reductase (NADPH) activity"/>
    <property type="evidence" value="ECO:0007669"/>
    <property type="project" value="TreeGrafter"/>
</dbReference>
<dbReference type="InterPro" id="IPR048574">
    <property type="entry name" value="RUBY_RBDX"/>
</dbReference>
<feature type="compositionally biased region" description="Low complexity" evidence="7">
    <location>
        <begin position="171"/>
        <end position="187"/>
    </location>
</feature>
<feature type="region of interest" description="Disordered" evidence="7">
    <location>
        <begin position="159"/>
        <end position="187"/>
    </location>
</feature>
<keyword evidence="6" id="KW-0408">Iron</keyword>
<evidence type="ECO:0000256" key="2">
    <source>
        <dbReference type="ARBA" id="ARBA00022448"/>
    </source>
</evidence>
<dbReference type="InterPro" id="IPR002563">
    <property type="entry name" value="Flavin_Rdtase-like_dom"/>
</dbReference>
<dbReference type="GO" id="GO:0005506">
    <property type="term" value="F:iron ion binding"/>
    <property type="evidence" value="ECO:0007669"/>
    <property type="project" value="InterPro"/>
</dbReference>
<dbReference type="Pfam" id="PF21349">
    <property type="entry name" value="RUBY_RBDX"/>
    <property type="match status" value="1"/>
</dbReference>
<dbReference type="Gene3D" id="2.20.28.10">
    <property type="match status" value="1"/>
</dbReference>
<dbReference type="InterPro" id="IPR024934">
    <property type="entry name" value="Rubredoxin-like_dom"/>
</dbReference>
<dbReference type="RefSeq" id="WP_117648851.1">
    <property type="nucleotide sequence ID" value="NZ_JAAIMA010000033.1"/>
</dbReference>
<dbReference type="AlphaFoldDB" id="A0A3E4MLQ8"/>
<dbReference type="EMBL" id="QSQQ01000001">
    <property type="protein sequence ID" value="RGK50739.1"/>
    <property type="molecule type" value="Genomic_DNA"/>
</dbReference>
<dbReference type="PANTHER" id="PTHR30466">
    <property type="entry name" value="FLAVIN REDUCTASE"/>
    <property type="match status" value="1"/>
</dbReference>
<evidence type="ECO:0000256" key="1">
    <source>
        <dbReference type="ARBA" id="ARBA00001965"/>
    </source>
</evidence>
<gene>
    <name evidence="9" type="ORF">DXD10_01115</name>
</gene>
<dbReference type="Pfam" id="PF01613">
    <property type="entry name" value="Flavin_Reduct"/>
    <property type="match status" value="1"/>
</dbReference>
<dbReference type="Gene3D" id="2.30.110.10">
    <property type="entry name" value="Electron Transport, Fmn-binding Protein, Chain A"/>
    <property type="match status" value="1"/>
</dbReference>
<evidence type="ECO:0000256" key="7">
    <source>
        <dbReference type="SAM" id="MobiDB-lite"/>
    </source>
</evidence>
<evidence type="ECO:0000256" key="5">
    <source>
        <dbReference type="ARBA" id="ARBA00023002"/>
    </source>
</evidence>
<keyword evidence="5" id="KW-0560">Oxidoreductase</keyword>
<sequence length="228" mass="25222">MNKKVLRNLSYGVYAVSALGENRMSGCIANSIMQITSSPATLAVSMNHDNYTHECIEKSGMFAVSILSEKTDPNIISQLGFQSSRDVDKFMNVPFITKHNIAVVDDACGYLVCKVIDKMETNTHTVFLGEIIDCDMLNQETPMTYAYYHNIIKGKSPKNAPTYQPEDLDTIDSASSDSSITSSNSSGNGKWVCSICGYVYDGDIPFEELPDTFVCPICKQGKDKFKQR</sequence>
<dbReference type="CDD" id="cd00730">
    <property type="entry name" value="rubredoxin"/>
    <property type="match status" value="1"/>
</dbReference>
<evidence type="ECO:0000313" key="9">
    <source>
        <dbReference type="EMBL" id="RGK50739.1"/>
    </source>
</evidence>
<evidence type="ECO:0000259" key="8">
    <source>
        <dbReference type="PROSITE" id="PS50903"/>
    </source>
</evidence>
<dbReference type="PANTHER" id="PTHR30466:SF1">
    <property type="entry name" value="FMN REDUCTASE (NADH) RUTF"/>
    <property type="match status" value="1"/>
</dbReference>
<keyword evidence="3" id="KW-0479">Metal-binding</keyword>
<name>A0A3E4MLQ8_9FIRM</name>